<evidence type="ECO:0000313" key="2">
    <source>
        <dbReference type="WBParaSite" id="PTRK_0001430000.1"/>
    </source>
</evidence>
<accession>A0A0N4ZZI8</accession>
<dbReference type="SUPFAM" id="SSF143990">
    <property type="entry name" value="YbiA-like"/>
    <property type="match status" value="1"/>
</dbReference>
<name>A0A0N4ZZI8_PARTI</name>
<protein>
    <submittedName>
        <fullName evidence="2">DUF2263 domain-containing protein</fullName>
    </submittedName>
</protein>
<organism evidence="1 2">
    <name type="scientific">Parastrongyloides trichosuri</name>
    <name type="common">Possum-specific nematode worm</name>
    <dbReference type="NCBI Taxonomy" id="131310"/>
    <lineage>
        <taxon>Eukaryota</taxon>
        <taxon>Metazoa</taxon>
        <taxon>Ecdysozoa</taxon>
        <taxon>Nematoda</taxon>
        <taxon>Chromadorea</taxon>
        <taxon>Rhabditida</taxon>
        <taxon>Tylenchina</taxon>
        <taxon>Panagrolaimomorpha</taxon>
        <taxon>Strongyloidoidea</taxon>
        <taxon>Strongyloididae</taxon>
        <taxon>Parastrongyloides</taxon>
    </lineage>
</organism>
<sequence>MASVDRSTCDIASLDRSTCDMASLDRNTCDMASADRNICDMAFLDRNTCDMASLDMAFKKERTMIVEEIMNNVSRPLSIKILIDKSKIINSAGFKSIYFNVHEASYNFNGRRFLSIDDGYQYEKLIFFCGRRFENEYFNCIGLKKRRSYVKKKLEAFNFKKDDIISWRCKLGFGVLIDLYMEKFKQNQDLFNAMLMKKDFFIVHAFNGDSYGGIAPTRSLDIFLESFDRTFIDISITRKCNLENFSLIGGRRNLMGCIAMIARWNLIDNNASIL</sequence>
<keyword evidence="1" id="KW-1185">Reference proteome</keyword>
<dbReference type="WBParaSite" id="PTRK_0001430000.1">
    <property type="protein sequence ID" value="PTRK_0001430000.1"/>
    <property type="gene ID" value="PTRK_0001430000"/>
</dbReference>
<dbReference type="InterPro" id="IPR037238">
    <property type="entry name" value="YbiA-like_sf"/>
</dbReference>
<dbReference type="Gene3D" id="1.10.357.40">
    <property type="entry name" value="YbiA-like"/>
    <property type="match status" value="1"/>
</dbReference>
<reference evidence="2" key="1">
    <citation type="submission" date="2017-02" db="UniProtKB">
        <authorList>
            <consortium name="WormBaseParasite"/>
        </authorList>
    </citation>
    <scope>IDENTIFICATION</scope>
</reference>
<dbReference type="AlphaFoldDB" id="A0A0N4ZZI8"/>
<evidence type="ECO:0000313" key="1">
    <source>
        <dbReference type="Proteomes" id="UP000038045"/>
    </source>
</evidence>
<proteinExistence type="predicted"/>
<dbReference type="Proteomes" id="UP000038045">
    <property type="component" value="Unplaced"/>
</dbReference>